<dbReference type="AlphaFoldDB" id="X1DPP2"/>
<sequence length="77" mass="8211">MTSNCRECIFAKGKDDGLVHSPGDKPGDAIFCTNTKHLKESGYDVEKDPKYGDGTLLYRVEVLEGEDATCEAGIGGG</sequence>
<gene>
    <name evidence="1" type="ORF">S01H4_39317</name>
</gene>
<proteinExistence type="predicted"/>
<evidence type="ECO:0000313" key="1">
    <source>
        <dbReference type="EMBL" id="GAG98396.1"/>
    </source>
</evidence>
<name>X1DPP2_9ZZZZ</name>
<organism evidence="1">
    <name type="scientific">marine sediment metagenome</name>
    <dbReference type="NCBI Taxonomy" id="412755"/>
    <lineage>
        <taxon>unclassified sequences</taxon>
        <taxon>metagenomes</taxon>
        <taxon>ecological metagenomes</taxon>
    </lineage>
</organism>
<dbReference type="EMBL" id="BART01021284">
    <property type="protein sequence ID" value="GAG98396.1"/>
    <property type="molecule type" value="Genomic_DNA"/>
</dbReference>
<protein>
    <submittedName>
        <fullName evidence="1">Uncharacterized protein</fullName>
    </submittedName>
</protein>
<accession>X1DPP2</accession>
<reference evidence="1" key="1">
    <citation type="journal article" date="2014" name="Front. Microbiol.">
        <title>High frequency of phylogenetically diverse reductive dehalogenase-homologous genes in deep subseafloor sedimentary metagenomes.</title>
        <authorList>
            <person name="Kawai M."/>
            <person name="Futagami T."/>
            <person name="Toyoda A."/>
            <person name="Takaki Y."/>
            <person name="Nishi S."/>
            <person name="Hori S."/>
            <person name="Arai W."/>
            <person name="Tsubouchi T."/>
            <person name="Morono Y."/>
            <person name="Uchiyama I."/>
            <person name="Ito T."/>
            <person name="Fujiyama A."/>
            <person name="Inagaki F."/>
            <person name="Takami H."/>
        </authorList>
    </citation>
    <scope>NUCLEOTIDE SEQUENCE</scope>
    <source>
        <strain evidence="1">Expedition CK06-06</strain>
    </source>
</reference>
<comment type="caution">
    <text evidence="1">The sequence shown here is derived from an EMBL/GenBank/DDBJ whole genome shotgun (WGS) entry which is preliminary data.</text>
</comment>